<dbReference type="Gene3D" id="1.10.357.10">
    <property type="entry name" value="Tetracycline Repressor, domain 2"/>
    <property type="match status" value="1"/>
</dbReference>
<dbReference type="GO" id="GO:0003700">
    <property type="term" value="F:DNA-binding transcription factor activity"/>
    <property type="evidence" value="ECO:0007669"/>
    <property type="project" value="TreeGrafter"/>
</dbReference>
<dbReference type="HOGENOM" id="CLU_069356_15_12_2"/>
<keyword evidence="1" id="KW-0805">Transcription regulation</keyword>
<dbReference type="eggNOG" id="arCOG02643">
    <property type="taxonomic scope" value="Archaea"/>
</dbReference>
<evidence type="ECO:0000256" key="2">
    <source>
        <dbReference type="ARBA" id="ARBA00023125"/>
    </source>
</evidence>
<evidence type="ECO:0000256" key="4">
    <source>
        <dbReference type="PROSITE-ProRule" id="PRU00335"/>
    </source>
</evidence>
<dbReference type="InterPro" id="IPR009057">
    <property type="entry name" value="Homeodomain-like_sf"/>
</dbReference>
<dbReference type="InterPro" id="IPR001647">
    <property type="entry name" value="HTH_TetR"/>
</dbReference>
<dbReference type="EMBL" id="CP002117">
    <property type="protein sequence ID" value="ADN36394.1"/>
    <property type="molecule type" value="Genomic_DNA"/>
</dbReference>
<dbReference type="KEGG" id="mpi:Mpet_1641"/>
<dbReference type="AlphaFoldDB" id="E1RH90"/>
<keyword evidence="3" id="KW-0804">Transcription</keyword>
<sequence>MMPKIVPEYKEEAKRRIVEAGLEVMYDKGYCKTTMDDIAKRLDVTKPALYRYFKNKDELIIESAKILQEQYRRINTPRGPDICPVEVWIETFDQMLSPNLNEHALLFEIFAMTVREPVLREFSVERMKQGIEYPAQAIAKRQEKGQVTEMTDPRTLAIAFVALFNGMRVMYLLGVERDELRSRWIEIIKALFKVRTECHVDCPKYEVCHITAVQNNIEK</sequence>
<evidence type="ECO:0000256" key="3">
    <source>
        <dbReference type="ARBA" id="ARBA00023163"/>
    </source>
</evidence>
<dbReference type="STRING" id="679926.Mpet_1641"/>
<dbReference type="InterPro" id="IPR050109">
    <property type="entry name" value="HTH-type_TetR-like_transc_reg"/>
</dbReference>
<dbReference type="GO" id="GO:0000976">
    <property type="term" value="F:transcription cis-regulatory region binding"/>
    <property type="evidence" value="ECO:0007669"/>
    <property type="project" value="TreeGrafter"/>
</dbReference>
<dbReference type="PRINTS" id="PR00455">
    <property type="entry name" value="HTHTETR"/>
</dbReference>
<dbReference type="InterPro" id="IPR036271">
    <property type="entry name" value="Tet_transcr_reg_TetR-rel_C_sf"/>
</dbReference>
<dbReference type="PROSITE" id="PS50977">
    <property type="entry name" value="HTH_TETR_2"/>
    <property type="match status" value="1"/>
</dbReference>
<reference evidence="6 7" key="1">
    <citation type="journal article" date="2010" name="Stand. Genomic Sci.">
        <title>Complete genome sequence of Methanoplanus petrolearius type strain (SEBR 4847).</title>
        <authorList>
            <person name="Brambilla E."/>
            <person name="Djao O.D."/>
            <person name="Daligault H."/>
            <person name="Lapidus A."/>
            <person name="Lucas S."/>
            <person name="Hammon N."/>
            <person name="Nolan M."/>
            <person name="Tice H."/>
            <person name="Cheng J.F."/>
            <person name="Han C."/>
            <person name="Tapia R."/>
            <person name="Goodwin L."/>
            <person name="Pitluck S."/>
            <person name="Liolios K."/>
            <person name="Ivanova N."/>
            <person name="Mavromatis K."/>
            <person name="Mikhailova N."/>
            <person name="Pati A."/>
            <person name="Chen A."/>
            <person name="Palaniappan K."/>
            <person name="Land M."/>
            <person name="Hauser L."/>
            <person name="Chang Y.J."/>
            <person name="Jeffries C.D."/>
            <person name="Rohde M."/>
            <person name="Spring S."/>
            <person name="Sikorski J."/>
            <person name="Goker M."/>
            <person name="Woyke T."/>
            <person name="Bristow J."/>
            <person name="Eisen J.A."/>
            <person name="Markowitz V."/>
            <person name="Hugenholtz P."/>
            <person name="Kyrpides N.C."/>
            <person name="Klenk H.P."/>
        </authorList>
    </citation>
    <scope>NUCLEOTIDE SEQUENCE [LARGE SCALE GENOMIC DNA]</scope>
    <source>
        <strain evidence="7">DSM 11571 / OCM 486 / SEBR 4847</strain>
    </source>
</reference>
<dbReference type="PROSITE" id="PS01081">
    <property type="entry name" value="HTH_TETR_1"/>
    <property type="match status" value="1"/>
</dbReference>
<feature type="domain" description="HTH tetR-type" evidence="5">
    <location>
        <begin position="11"/>
        <end position="71"/>
    </location>
</feature>
<keyword evidence="2 4" id="KW-0238">DNA-binding</keyword>
<dbReference type="Pfam" id="PF00440">
    <property type="entry name" value="TetR_N"/>
    <property type="match status" value="1"/>
</dbReference>
<dbReference type="SUPFAM" id="SSF46689">
    <property type="entry name" value="Homeodomain-like"/>
    <property type="match status" value="1"/>
</dbReference>
<dbReference type="InterPro" id="IPR023772">
    <property type="entry name" value="DNA-bd_HTH_TetR-type_CS"/>
</dbReference>
<evidence type="ECO:0000256" key="1">
    <source>
        <dbReference type="ARBA" id="ARBA00023015"/>
    </source>
</evidence>
<feature type="DNA-binding region" description="H-T-H motif" evidence="4">
    <location>
        <begin position="34"/>
        <end position="53"/>
    </location>
</feature>
<evidence type="ECO:0000259" key="5">
    <source>
        <dbReference type="PROSITE" id="PS50977"/>
    </source>
</evidence>
<dbReference type="PANTHER" id="PTHR30055:SF234">
    <property type="entry name" value="HTH-TYPE TRANSCRIPTIONAL REGULATOR BETI"/>
    <property type="match status" value="1"/>
</dbReference>
<dbReference type="SUPFAM" id="SSF48498">
    <property type="entry name" value="Tetracyclin repressor-like, C-terminal domain"/>
    <property type="match status" value="1"/>
</dbReference>
<dbReference type="PANTHER" id="PTHR30055">
    <property type="entry name" value="HTH-TYPE TRANSCRIPTIONAL REGULATOR RUTR"/>
    <property type="match status" value="1"/>
</dbReference>
<dbReference type="Proteomes" id="UP000006565">
    <property type="component" value="Chromosome"/>
</dbReference>
<evidence type="ECO:0000313" key="6">
    <source>
        <dbReference type="EMBL" id="ADN36394.1"/>
    </source>
</evidence>
<accession>E1RH90</accession>
<organism evidence="6 7">
    <name type="scientific">Methanolacinia petrolearia (strain DSM 11571 / OCM 486 / SEBR 4847)</name>
    <name type="common">Methanoplanus petrolearius</name>
    <dbReference type="NCBI Taxonomy" id="679926"/>
    <lineage>
        <taxon>Archaea</taxon>
        <taxon>Methanobacteriati</taxon>
        <taxon>Methanobacteriota</taxon>
        <taxon>Stenosarchaea group</taxon>
        <taxon>Methanomicrobia</taxon>
        <taxon>Methanomicrobiales</taxon>
        <taxon>Methanomicrobiaceae</taxon>
        <taxon>Methanolacinia</taxon>
    </lineage>
</organism>
<proteinExistence type="predicted"/>
<protein>
    <submittedName>
        <fullName evidence="6">Transcriptional regulator, TetR family</fullName>
    </submittedName>
</protein>
<evidence type="ECO:0000313" key="7">
    <source>
        <dbReference type="Proteomes" id="UP000006565"/>
    </source>
</evidence>
<keyword evidence="7" id="KW-1185">Reference proteome</keyword>
<name>E1RH90_METP4</name>
<gene>
    <name evidence="6" type="ordered locus">Mpet_1641</name>
</gene>